<keyword evidence="4" id="KW-0539">Nucleus</keyword>
<dbReference type="InterPro" id="IPR051945">
    <property type="entry name" value="RRM_MRD1_RNA_proc_ribogen"/>
</dbReference>
<name>A0A5K3F6J6_MESCO</name>
<feature type="domain" description="RRM" evidence="7">
    <location>
        <begin position="161"/>
        <end position="250"/>
    </location>
</feature>
<evidence type="ECO:0000259" key="7">
    <source>
        <dbReference type="PROSITE" id="PS50102"/>
    </source>
</evidence>
<dbReference type="WBParaSite" id="MCU_005848-RB">
    <property type="protein sequence ID" value="MCU_005848-RB"/>
    <property type="gene ID" value="MCU_005848"/>
</dbReference>
<proteinExistence type="predicted"/>
<evidence type="ECO:0000256" key="6">
    <source>
        <dbReference type="SAM" id="MobiDB-lite"/>
    </source>
</evidence>
<dbReference type="PANTHER" id="PTHR48039:SF5">
    <property type="entry name" value="RNA-BINDING PROTEIN 28"/>
    <property type="match status" value="1"/>
</dbReference>
<evidence type="ECO:0000256" key="2">
    <source>
        <dbReference type="ARBA" id="ARBA00022737"/>
    </source>
</evidence>
<keyword evidence="2" id="KW-0677">Repeat</keyword>
<dbReference type="PROSITE" id="PS50102">
    <property type="entry name" value="RRM"/>
    <property type="match status" value="2"/>
</dbReference>
<feature type="domain" description="RRM" evidence="7">
    <location>
        <begin position="3"/>
        <end position="87"/>
    </location>
</feature>
<evidence type="ECO:0000256" key="5">
    <source>
        <dbReference type="PROSITE-ProRule" id="PRU00176"/>
    </source>
</evidence>
<reference evidence="8" key="1">
    <citation type="submission" date="2019-11" db="UniProtKB">
        <authorList>
            <consortium name="WormBaseParasite"/>
        </authorList>
    </citation>
    <scope>IDENTIFICATION</scope>
</reference>
<dbReference type="SMART" id="SM00360">
    <property type="entry name" value="RRM"/>
    <property type="match status" value="2"/>
</dbReference>
<dbReference type="InterPro" id="IPR035979">
    <property type="entry name" value="RBD_domain_sf"/>
</dbReference>
<protein>
    <submittedName>
        <fullName evidence="8">RNA-binding protein 28</fullName>
    </submittedName>
</protein>
<dbReference type="AlphaFoldDB" id="A0A5K3F6J6"/>
<dbReference type="PANTHER" id="PTHR48039">
    <property type="entry name" value="RNA-BINDING MOTIF PROTEIN 14B"/>
    <property type="match status" value="1"/>
</dbReference>
<dbReference type="GO" id="GO:0003729">
    <property type="term" value="F:mRNA binding"/>
    <property type="evidence" value="ECO:0007669"/>
    <property type="project" value="TreeGrafter"/>
</dbReference>
<dbReference type="Gene3D" id="3.30.70.330">
    <property type="match status" value="2"/>
</dbReference>
<dbReference type="GO" id="GO:0005730">
    <property type="term" value="C:nucleolus"/>
    <property type="evidence" value="ECO:0007669"/>
    <property type="project" value="TreeGrafter"/>
</dbReference>
<keyword evidence="3 5" id="KW-0694">RNA-binding</keyword>
<organism evidence="8">
    <name type="scientific">Mesocestoides corti</name>
    <name type="common">Flatworm</name>
    <dbReference type="NCBI Taxonomy" id="53468"/>
    <lineage>
        <taxon>Eukaryota</taxon>
        <taxon>Metazoa</taxon>
        <taxon>Spiralia</taxon>
        <taxon>Lophotrochozoa</taxon>
        <taxon>Platyhelminthes</taxon>
        <taxon>Cestoda</taxon>
        <taxon>Eucestoda</taxon>
        <taxon>Cyclophyllidea</taxon>
        <taxon>Mesocestoididae</taxon>
        <taxon>Mesocestoides</taxon>
    </lineage>
</organism>
<dbReference type="FunFam" id="3.30.70.330:FF:000182">
    <property type="entry name" value="RNA-binding motif protein 28"/>
    <property type="match status" value="1"/>
</dbReference>
<evidence type="ECO:0000256" key="4">
    <source>
        <dbReference type="ARBA" id="ARBA00023242"/>
    </source>
</evidence>
<feature type="region of interest" description="Disordered" evidence="6">
    <location>
        <begin position="291"/>
        <end position="325"/>
    </location>
</feature>
<evidence type="ECO:0000256" key="3">
    <source>
        <dbReference type="ARBA" id="ARBA00022884"/>
    </source>
</evidence>
<dbReference type="SUPFAM" id="SSF54928">
    <property type="entry name" value="RNA-binding domain, RBD"/>
    <property type="match status" value="2"/>
</dbReference>
<dbReference type="Pfam" id="PF00076">
    <property type="entry name" value="RRM_1"/>
    <property type="match status" value="2"/>
</dbReference>
<dbReference type="InterPro" id="IPR012677">
    <property type="entry name" value="Nucleotide-bd_a/b_plait_sf"/>
</dbReference>
<feature type="compositionally biased region" description="Basic residues" evidence="6">
    <location>
        <begin position="291"/>
        <end position="301"/>
    </location>
</feature>
<dbReference type="InterPro" id="IPR000504">
    <property type="entry name" value="RRM_dom"/>
</dbReference>
<sequence>YLRYLSTRNLTFDADEESLHQFFANFGEIEFAKIVKDKLTLHSRGTAFVKFKSKQDAETVLIQSSKAEHAHRFVFAGRLLNLSLAVSRDEVSKLQKARSGEEPASVGCFGGRNLHLARIGLIRPGSRAAEGLTATELAMRESVIRTKQAKLRNPSIFISPLRLCLRNIPLDVDNKKLRRACQKIAGSGARITECRVMRDIKSGAQNPKSLGYAFVAFEEHKDALKTLQVLNNNNGILGGNRKPIVEFSLENSKALEKKRRRALKSQMVHESKLVGGQTSIIRQSVRASKIAKKQKLRKKGKTGTLRILPKKLGPKIRHKRASKKK</sequence>
<evidence type="ECO:0000313" key="8">
    <source>
        <dbReference type="WBParaSite" id="MCU_005848-RB"/>
    </source>
</evidence>
<feature type="compositionally biased region" description="Basic residues" evidence="6">
    <location>
        <begin position="308"/>
        <end position="325"/>
    </location>
</feature>
<comment type="subcellular location">
    <subcellularLocation>
        <location evidence="1">Nucleus</location>
    </subcellularLocation>
</comment>
<accession>A0A5K3F6J6</accession>
<evidence type="ECO:0000256" key="1">
    <source>
        <dbReference type="ARBA" id="ARBA00004123"/>
    </source>
</evidence>